<keyword evidence="3" id="KW-1185">Reference proteome</keyword>
<dbReference type="OrthoDB" id="6375801at2759"/>
<reference evidence="2" key="1">
    <citation type="submission" date="2021-04" db="EMBL/GenBank/DDBJ databases">
        <authorList>
            <person name="Tunstrom K."/>
        </authorList>
    </citation>
    <scope>NUCLEOTIDE SEQUENCE</scope>
</reference>
<evidence type="ECO:0000313" key="3">
    <source>
        <dbReference type="Proteomes" id="UP000691718"/>
    </source>
</evidence>
<proteinExistence type="predicted"/>
<sequence length="166" mass="19887">MPPTTAAEKQKKYRDKLKKENPQKYEEIQKKAKERSAHETQETYTRELEEKTPRKEVTEFISNNIPNIETPKKEEVKKKLLEDDVLTKSLKLQFQTANNTEKNVLRKVLDNNIVKKYKLKTRLRTSLGFKKIKLKVGNEELSAKVSWFTWILKNMKRKEKRRKLKR</sequence>
<dbReference type="Proteomes" id="UP000691718">
    <property type="component" value="Unassembled WGS sequence"/>
</dbReference>
<comment type="caution">
    <text evidence="2">The sequence shown here is derived from an EMBL/GenBank/DDBJ whole genome shotgun (WGS) entry which is preliminary data.</text>
</comment>
<feature type="region of interest" description="Disordered" evidence="1">
    <location>
        <begin position="1"/>
        <end position="53"/>
    </location>
</feature>
<accession>A0A8S3XTB1</accession>
<organism evidence="2 3">
    <name type="scientific">Parnassius apollo</name>
    <name type="common">Apollo butterfly</name>
    <name type="synonym">Papilio apollo</name>
    <dbReference type="NCBI Taxonomy" id="110799"/>
    <lineage>
        <taxon>Eukaryota</taxon>
        <taxon>Metazoa</taxon>
        <taxon>Ecdysozoa</taxon>
        <taxon>Arthropoda</taxon>
        <taxon>Hexapoda</taxon>
        <taxon>Insecta</taxon>
        <taxon>Pterygota</taxon>
        <taxon>Neoptera</taxon>
        <taxon>Endopterygota</taxon>
        <taxon>Lepidoptera</taxon>
        <taxon>Glossata</taxon>
        <taxon>Ditrysia</taxon>
        <taxon>Papilionoidea</taxon>
        <taxon>Papilionidae</taxon>
        <taxon>Parnassiinae</taxon>
        <taxon>Parnassini</taxon>
        <taxon>Parnassius</taxon>
        <taxon>Parnassius</taxon>
    </lineage>
</organism>
<dbReference type="EMBL" id="CAJQZP010001288">
    <property type="protein sequence ID" value="CAG5036419.1"/>
    <property type="molecule type" value="Genomic_DNA"/>
</dbReference>
<gene>
    <name evidence="2" type="ORF">PAPOLLO_LOCUS20825</name>
</gene>
<name>A0A8S3XTB1_PARAO</name>
<protein>
    <submittedName>
        <fullName evidence="2">(apollo) hypothetical protein</fullName>
    </submittedName>
</protein>
<evidence type="ECO:0000313" key="2">
    <source>
        <dbReference type="EMBL" id="CAG5036419.1"/>
    </source>
</evidence>
<dbReference type="AlphaFoldDB" id="A0A8S3XTB1"/>
<evidence type="ECO:0000256" key="1">
    <source>
        <dbReference type="SAM" id="MobiDB-lite"/>
    </source>
</evidence>
<feature type="compositionally biased region" description="Basic and acidic residues" evidence="1">
    <location>
        <begin position="17"/>
        <end position="53"/>
    </location>
</feature>